<protein>
    <submittedName>
        <fullName evidence="1">Uncharacterized protein</fullName>
    </submittedName>
</protein>
<dbReference type="EMBL" id="CAKMMG010000004">
    <property type="protein sequence ID" value="CAH1209921.1"/>
    <property type="molecule type" value="Genomic_DNA"/>
</dbReference>
<organism evidence="1 2">
    <name type="scientific">Paenibacillus auburnensis</name>
    <dbReference type="NCBI Taxonomy" id="2905649"/>
    <lineage>
        <taxon>Bacteria</taxon>
        <taxon>Bacillati</taxon>
        <taxon>Bacillota</taxon>
        <taxon>Bacilli</taxon>
        <taxon>Bacillales</taxon>
        <taxon>Paenibacillaceae</taxon>
        <taxon>Paenibacillus</taxon>
    </lineage>
</organism>
<gene>
    <name evidence="1" type="ORF">PAECIP111892_03346</name>
</gene>
<keyword evidence="2" id="KW-1185">Reference proteome</keyword>
<sequence>MLYYPGILRTKQGVYSYFLYARKSWAYNEKTSNFMNSVNIKTKDKREDYSLEA</sequence>
<evidence type="ECO:0000313" key="2">
    <source>
        <dbReference type="Proteomes" id="UP000838324"/>
    </source>
</evidence>
<evidence type="ECO:0000313" key="1">
    <source>
        <dbReference type="EMBL" id="CAH1209921.1"/>
    </source>
</evidence>
<name>A0ABM9CDX1_9BACL</name>
<dbReference type="Proteomes" id="UP000838324">
    <property type="component" value="Unassembled WGS sequence"/>
</dbReference>
<accession>A0ABM9CDX1</accession>
<proteinExistence type="predicted"/>
<comment type="caution">
    <text evidence="1">The sequence shown here is derived from an EMBL/GenBank/DDBJ whole genome shotgun (WGS) entry which is preliminary data.</text>
</comment>
<reference evidence="1" key="1">
    <citation type="submission" date="2022-01" db="EMBL/GenBank/DDBJ databases">
        <authorList>
            <person name="Criscuolo A."/>
        </authorList>
    </citation>
    <scope>NUCLEOTIDE SEQUENCE</scope>
    <source>
        <strain evidence="1">CIP111892</strain>
    </source>
</reference>